<dbReference type="InterPro" id="IPR029058">
    <property type="entry name" value="AB_hydrolase_fold"/>
</dbReference>
<dbReference type="AlphaFoldDB" id="A0A645J611"/>
<organism evidence="1">
    <name type="scientific">bioreactor metagenome</name>
    <dbReference type="NCBI Taxonomy" id="1076179"/>
    <lineage>
        <taxon>unclassified sequences</taxon>
        <taxon>metagenomes</taxon>
        <taxon>ecological metagenomes</taxon>
    </lineage>
</organism>
<dbReference type="Gene3D" id="3.40.50.1820">
    <property type="entry name" value="alpha/beta hydrolase"/>
    <property type="match status" value="1"/>
</dbReference>
<accession>A0A645J611</accession>
<dbReference type="SUPFAM" id="SSF53474">
    <property type="entry name" value="alpha/beta-Hydrolases"/>
    <property type="match status" value="1"/>
</dbReference>
<gene>
    <name evidence="1" type="ORF">SDC9_205840</name>
</gene>
<comment type="caution">
    <text evidence="1">The sequence shown here is derived from an EMBL/GenBank/DDBJ whole genome shotgun (WGS) entry which is preliminary data.</text>
</comment>
<sequence length="70" mass="8110">MAESLQMFSAFKLLGVETRLCLIRGENHELSRSGRPRNRILRMTEILNWMNRHLKDNAQSPSNIREGSAQ</sequence>
<proteinExistence type="predicted"/>
<evidence type="ECO:0008006" key="2">
    <source>
        <dbReference type="Google" id="ProtNLM"/>
    </source>
</evidence>
<protein>
    <recommendedName>
        <fullName evidence="2">Peptidase S9 prolyl oligopeptidase catalytic domain-containing protein</fullName>
    </recommendedName>
</protein>
<reference evidence="1" key="1">
    <citation type="submission" date="2019-08" db="EMBL/GenBank/DDBJ databases">
        <authorList>
            <person name="Kucharzyk K."/>
            <person name="Murdoch R.W."/>
            <person name="Higgins S."/>
            <person name="Loffler F."/>
        </authorList>
    </citation>
    <scope>NUCLEOTIDE SEQUENCE</scope>
</reference>
<name>A0A645J611_9ZZZZ</name>
<evidence type="ECO:0000313" key="1">
    <source>
        <dbReference type="EMBL" id="MPN58139.1"/>
    </source>
</evidence>
<dbReference type="EMBL" id="VSSQ01130516">
    <property type="protein sequence ID" value="MPN58139.1"/>
    <property type="molecule type" value="Genomic_DNA"/>
</dbReference>